<name>A0A8C3CL87_CAIMO</name>
<dbReference type="Proteomes" id="UP000694556">
    <property type="component" value="Chromosome 20"/>
</dbReference>
<organism evidence="2 3">
    <name type="scientific">Cairina moschata</name>
    <name type="common">Muscovy duck</name>
    <dbReference type="NCBI Taxonomy" id="8855"/>
    <lineage>
        <taxon>Eukaryota</taxon>
        <taxon>Metazoa</taxon>
        <taxon>Chordata</taxon>
        <taxon>Craniata</taxon>
        <taxon>Vertebrata</taxon>
        <taxon>Euteleostomi</taxon>
        <taxon>Archelosauria</taxon>
        <taxon>Archosauria</taxon>
        <taxon>Dinosauria</taxon>
        <taxon>Saurischia</taxon>
        <taxon>Theropoda</taxon>
        <taxon>Coelurosauria</taxon>
        <taxon>Aves</taxon>
        <taxon>Neognathae</taxon>
        <taxon>Galloanserae</taxon>
        <taxon>Anseriformes</taxon>
        <taxon>Anatidae</taxon>
        <taxon>Anatinae</taxon>
        <taxon>Cairina</taxon>
    </lineage>
</organism>
<protein>
    <submittedName>
        <fullName evidence="2">Uncharacterized protein</fullName>
    </submittedName>
</protein>
<feature type="region of interest" description="Disordered" evidence="1">
    <location>
        <begin position="27"/>
        <end position="63"/>
    </location>
</feature>
<reference evidence="2" key="1">
    <citation type="submission" date="2018-09" db="EMBL/GenBank/DDBJ databases">
        <title>Common duck and Muscovy duck high density SNP chip.</title>
        <authorList>
            <person name="Vignal A."/>
            <person name="Thebault N."/>
            <person name="Warren W.C."/>
        </authorList>
    </citation>
    <scope>NUCLEOTIDE SEQUENCE [LARGE SCALE GENOMIC DNA]</scope>
</reference>
<dbReference type="Ensembl" id="ENSCMMT00000024350.1">
    <property type="protein sequence ID" value="ENSCMMP00000022220.1"/>
    <property type="gene ID" value="ENSCMMG00000013955.1"/>
</dbReference>
<evidence type="ECO:0000313" key="2">
    <source>
        <dbReference type="Ensembl" id="ENSCMMP00000022220.1"/>
    </source>
</evidence>
<sequence length="102" mass="11042">IKQKFSPGGQNPSVKLLPGLSAPWRALTLGSTSPAHPAEASRGSWWSPTGKSRRRARSLRSSSLVQTGNAVSAELTAPWQPVLEGLKYQEKKKCSADPFVRD</sequence>
<proteinExistence type="predicted"/>
<reference evidence="2" key="3">
    <citation type="submission" date="2025-09" db="UniProtKB">
        <authorList>
            <consortium name="Ensembl"/>
        </authorList>
    </citation>
    <scope>IDENTIFICATION</scope>
</reference>
<reference evidence="2" key="2">
    <citation type="submission" date="2025-08" db="UniProtKB">
        <authorList>
            <consortium name="Ensembl"/>
        </authorList>
    </citation>
    <scope>IDENTIFICATION</scope>
</reference>
<accession>A0A8C3CL87</accession>
<evidence type="ECO:0000256" key="1">
    <source>
        <dbReference type="SAM" id="MobiDB-lite"/>
    </source>
</evidence>
<evidence type="ECO:0000313" key="3">
    <source>
        <dbReference type="Proteomes" id="UP000694556"/>
    </source>
</evidence>
<keyword evidence="3" id="KW-1185">Reference proteome</keyword>
<dbReference type="AlphaFoldDB" id="A0A8C3CL87"/>